<dbReference type="AlphaFoldDB" id="W4Q0H4"/>
<dbReference type="PANTHER" id="PTHR42760:SF133">
    <property type="entry name" value="3-OXOACYL-[ACYL-CARRIER-PROTEIN] REDUCTASE"/>
    <property type="match status" value="1"/>
</dbReference>
<dbReference type="STRING" id="1236970.JCM9140_1425"/>
<comment type="similarity">
    <text evidence="1">Belongs to the short-chain dehydrogenases/reductases (SDR) family.</text>
</comment>
<dbReference type="InterPro" id="IPR002347">
    <property type="entry name" value="SDR_fam"/>
</dbReference>
<accession>W4Q0H4</accession>
<dbReference type="PANTHER" id="PTHR42760">
    <property type="entry name" value="SHORT-CHAIN DEHYDROGENASES/REDUCTASES FAMILY MEMBER"/>
    <property type="match status" value="1"/>
</dbReference>
<dbReference type="EMBL" id="BAUT01000010">
    <property type="protein sequence ID" value="GAE25430.1"/>
    <property type="molecule type" value="Genomic_DNA"/>
</dbReference>
<dbReference type="GO" id="GO:0016616">
    <property type="term" value="F:oxidoreductase activity, acting on the CH-OH group of donors, NAD or NADP as acceptor"/>
    <property type="evidence" value="ECO:0007669"/>
    <property type="project" value="TreeGrafter"/>
</dbReference>
<dbReference type="Gene3D" id="3.40.50.720">
    <property type="entry name" value="NAD(P)-binding Rossmann-like Domain"/>
    <property type="match status" value="1"/>
</dbReference>
<organism evidence="3 4">
    <name type="scientific">Halalkalibacter wakoensis JCM 9140</name>
    <dbReference type="NCBI Taxonomy" id="1236970"/>
    <lineage>
        <taxon>Bacteria</taxon>
        <taxon>Bacillati</taxon>
        <taxon>Bacillota</taxon>
        <taxon>Bacilli</taxon>
        <taxon>Bacillales</taxon>
        <taxon>Bacillaceae</taxon>
        <taxon>Halalkalibacter</taxon>
    </lineage>
</organism>
<protein>
    <submittedName>
        <fullName evidence="3">Oxidoreductase</fullName>
    </submittedName>
</protein>
<dbReference type="PRINTS" id="PR00080">
    <property type="entry name" value="SDRFAMILY"/>
</dbReference>
<dbReference type="FunFam" id="3.40.50.720:FF:000084">
    <property type="entry name" value="Short-chain dehydrogenase reductase"/>
    <property type="match status" value="1"/>
</dbReference>
<keyword evidence="2" id="KW-0560">Oxidoreductase</keyword>
<evidence type="ECO:0000256" key="1">
    <source>
        <dbReference type="ARBA" id="ARBA00006484"/>
    </source>
</evidence>
<dbReference type="NCBIfam" id="NF005559">
    <property type="entry name" value="PRK07231.1"/>
    <property type="match status" value="1"/>
</dbReference>
<dbReference type="PRINTS" id="PR00081">
    <property type="entry name" value="GDHRDH"/>
</dbReference>
<evidence type="ECO:0000313" key="4">
    <source>
        <dbReference type="Proteomes" id="UP000018890"/>
    </source>
</evidence>
<proteinExistence type="inferred from homology"/>
<dbReference type="InterPro" id="IPR020904">
    <property type="entry name" value="Sc_DH/Rdtase_CS"/>
</dbReference>
<sequence>MKKEALGMDKRVVIVTGAGQGIGAAIARAYGANGDVVIVTDIDEMKAKDVASFISNEGGEAYPILCDVRKEEHIMETVKQVEKEYAKIDVLINNAGLSKFTSPFELTVDQWDDIQQTNVRSVFLFSREVAKVMKKQKKGSIINLASTRAVMSEPNSEAYAASKGAVVSLTHALAASFQEYGIQVNAISPGWIHTGSQNELRPIDHEQHFSKRVGNPDDIAQACLFLSAESNSFINGENITIDGGMTRKMIYEH</sequence>
<gene>
    <name evidence="3" type="ORF">JCM9140_1425</name>
</gene>
<dbReference type="Pfam" id="PF13561">
    <property type="entry name" value="adh_short_C2"/>
    <property type="match status" value="1"/>
</dbReference>
<dbReference type="GO" id="GO:0048038">
    <property type="term" value="F:quinone binding"/>
    <property type="evidence" value="ECO:0007669"/>
    <property type="project" value="TreeGrafter"/>
</dbReference>
<evidence type="ECO:0000313" key="3">
    <source>
        <dbReference type="EMBL" id="GAE25430.1"/>
    </source>
</evidence>
<dbReference type="GO" id="GO:0008206">
    <property type="term" value="P:bile acid metabolic process"/>
    <property type="evidence" value="ECO:0007669"/>
    <property type="project" value="UniProtKB-ARBA"/>
</dbReference>
<evidence type="ECO:0000256" key="2">
    <source>
        <dbReference type="ARBA" id="ARBA00023002"/>
    </source>
</evidence>
<name>W4Q0H4_9BACI</name>
<comment type="caution">
    <text evidence="3">The sequence shown here is derived from an EMBL/GenBank/DDBJ whole genome shotgun (WGS) entry which is preliminary data.</text>
</comment>
<dbReference type="InterPro" id="IPR036291">
    <property type="entry name" value="NAD(P)-bd_dom_sf"/>
</dbReference>
<reference evidence="3" key="1">
    <citation type="journal article" date="2014" name="Genome Announc.">
        <title>Draft Genome Sequences of Three Alkaliphilic Bacillus Strains, Bacillus wakoensis JCM 9140T, Bacillus akibai JCM 9157T, and Bacillus hemicellulosilyticus JCM 9152T.</title>
        <authorList>
            <person name="Yuki M."/>
            <person name="Oshima K."/>
            <person name="Suda W."/>
            <person name="Oshida Y."/>
            <person name="Kitamura K."/>
            <person name="Iida T."/>
            <person name="Hattori M."/>
            <person name="Ohkuma M."/>
        </authorList>
    </citation>
    <scope>NUCLEOTIDE SEQUENCE [LARGE SCALE GENOMIC DNA]</scope>
    <source>
        <strain evidence="3">JCM 9140</strain>
    </source>
</reference>
<dbReference type="CDD" id="cd05233">
    <property type="entry name" value="SDR_c"/>
    <property type="match status" value="1"/>
</dbReference>
<dbReference type="PROSITE" id="PS00061">
    <property type="entry name" value="ADH_SHORT"/>
    <property type="match status" value="1"/>
</dbReference>
<dbReference type="GO" id="GO:0006633">
    <property type="term" value="P:fatty acid biosynthetic process"/>
    <property type="evidence" value="ECO:0007669"/>
    <property type="project" value="TreeGrafter"/>
</dbReference>
<dbReference type="SUPFAM" id="SSF51735">
    <property type="entry name" value="NAD(P)-binding Rossmann-fold domains"/>
    <property type="match status" value="1"/>
</dbReference>
<keyword evidence="4" id="KW-1185">Reference proteome</keyword>
<dbReference type="Proteomes" id="UP000018890">
    <property type="component" value="Unassembled WGS sequence"/>
</dbReference>